<dbReference type="GO" id="GO:0004508">
    <property type="term" value="F:steroid 17-alpha-monooxygenase activity"/>
    <property type="evidence" value="ECO:0007669"/>
    <property type="project" value="TreeGrafter"/>
</dbReference>
<accession>A0A8B8AI05</accession>
<name>A0A8B8AI05_CRAVI</name>
<keyword evidence="9" id="KW-1133">Transmembrane helix</keyword>
<proteinExistence type="inferred from homology"/>
<dbReference type="GO" id="GO:0042446">
    <property type="term" value="P:hormone biosynthetic process"/>
    <property type="evidence" value="ECO:0007669"/>
    <property type="project" value="TreeGrafter"/>
</dbReference>
<dbReference type="GO" id="GO:0042448">
    <property type="term" value="P:progesterone metabolic process"/>
    <property type="evidence" value="ECO:0007669"/>
    <property type="project" value="TreeGrafter"/>
</dbReference>
<keyword evidence="9" id="KW-0812">Transmembrane</keyword>
<keyword evidence="2 7" id="KW-0349">Heme</keyword>
<comment type="similarity">
    <text evidence="1 8">Belongs to the cytochrome P450 family.</text>
</comment>
<evidence type="ECO:0000256" key="7">
    <source>
        <dbReference type="PIRSR" id="PIRSR602401-1"/>
    </source>
</evidence>
<dbReference type="GO" id="GO:0020037">
    <property type="term" value="F:heme binding"/>
    <property type="evidence" value="ECO:0007669"/>
    <property type="project" value="InterPro"/>
</dbReference>
<evidence type="ECO:0000256" key="6">
    <source>
        <dbReference type="ARBA" id="ARBA00023033"/>
    </source>
</evidence>
<keyword evidence="6 8" id="KW-0503">Monooxygenase</keyword>
<evidence type="ECO:0000256" key="5">
    <source>
        <dbReference type="ARBA" id="ARBA00023004"/>
    </source>
</evidence>
<dbReference type="Proteomes" id="UP000694844">
    <property type="component" value="Chromosome 1"/>
</dbReference>
<keyword evidence="10" id="KW-1185">Reference proteome</keyword>
<keyword evidence="9" id="KW-0472">Membrane</keyword>
<dbReference type="RefSeq" id="XP_022290916.1">
    <property type="nucleotide sequence ID" value="XM_022435208.1"/>
</dbReference>
<dbReference type="InterPro" id="IPR036396">
    <property type="entry name" value="Cyt_P450_sf"/>
</dbReference>
<dbReference type="Gene3D" id="1.10.630.10">
    <property type="entry name" value="Cytochrome P450"/>
    <property type="match status" value="1"/>
</dbReference>
<dbReference type="InterPro" id="IPR017972">
    <property type="entry name" value="Cyt_P450_CS"/>
</dbReference>
<feature type="transmembrane region" description="Helical" evidence="9">
    <location>
        <begin position="12"/>
        <end position="29"/>
    </location>
</feature>
<evidence type="ECO:0000256" key="9">
    <source>
        <dbReference type="SAM" id="Phobius"/>
    </source>
</evidence>
<dbReference type="AlphaFoldDB" id="A0A8B8AI05"/>
<dbReference type="GO" id="GO:0005506">
    <property type="term" value="F:iron ion binding"/>
    <property type="evidence" value="ECO:0007669"/>
    <property type="project" value="InterPro"/>
</dbReference>
<keyword evidence="5 7" id="KW-0408">Iron</keyword>
<keyword evidence="4 8" id="KW-0560">Oxidoreductase</keyword>
<feature type="binding site" description="axial binding residue" evidence="7">
    <location>
        <position position="439"/>
    </location>
    <ligand>
        <name>heme</name>
        <dbReference type="ChEBI" id="CHEBI:30413"/>
    </ligand>
    <ligandPart>
        <name>Fe</name>
        <dbReference type="ChEBI" id="CHEBI:18248"/>
    </ligandPart>
</feature>
<dbReference type="KEGG" id="cvn:111102456"/>
<gene>
    <name evidence="11" type="primary">LOC111102456</name>
</gene>
<reference evidence="10" key="1">
    <citation type="submission" date="2024-06" db="UniProtKB">
        <authorList>
            <consortium name="RefSeq"/>
        </authorList>
    </citation>
    <scope>NUCLEOTIDE SEQUENCE [LARGE SCALE GENOMIC DNA]</scope>
</reference>
<evidence type="ECO:0000256" key="4">
    <source>
        <dbReference type="ARBA" id="ARBA00023002"/>
    </source>
</evidence>
<dbReference type="Pfam" id="PF00067">
    <property type="entry name" value="p450"/>
    <property type="match status" value="1"/>
</dbReference>
<reference evidence="11" key="2">
    <citation type="submission" date="2025-08" db="UniProtKB">
        <authorList>
            <consortium name="RefSeq"/>
        </authorList>
    </citation>
    <scope>IDENTIFICATION</scope>
    <source>
        <tissue evidence="11">Whole sample</tissue>
    </source>
</reference>
<dbReference type="PRINTS" id="PR00463">
    <property type="entry name" value="EP450I"/>
</dbReference>
<evidence type="ECO:0000256" key="2">
    <source>
        <dbReference type="ARBA" id="ARBA00022617"/>
    </source>
</evidence>
<dbReference type="PANTHER" id="PTHR24289">
    <property type="entry name" value="STEROID 17-ALPHA-HYDROXYLASE/17,20 LYASE"/>
    <property type="match status" value="1"/>
</dbReference>
<dbReference type="OrthoDB" id="6141112at2759"/>
<evidence type="ECO:0000313" key="10">
    <source>
        <dbReference type="Proteomes" id="UP000694844"/>
    </source>
</evidence>
<sequence>MSKHSQGRTKMFEIISVVVILLLGILHYSQKSGSGRNLPGPSGVPFFGVIFQIDLNRLYIKLYEWTSSYGDIFQFSIFGKPYVSLNSADLIREVLGTEPNATITASREPSFLGEYCLENFSDVIFSPYSKEWSKRRKLVHRLLHSYGEGIQILENDVLQKLQRVKLYLAGNEGKDVDPHGVVEEFLFENLASLIAGTTDKELHLLMKEMDEVSNGVAMPVVDLIFRKFPFLMTLPFTFTKKPAYCKYMIDEIMRKVQKMSMEEEITHGMYYEMKNEEANGHQLTEKEMKCIMTNIIGAGFLTSRGTLMSLIHLLAEYPSVQSKVQNEIDDMIGQRDPHVTDRNNCPYTEAFIIEALRFIAHAPLAIPHYTLETCNIRGHTIDKGTTILTNLWTVHHSDIWGDPFTFRPERFMDDSGQLLPVTHPIRKRLLIFGYGKRSCLGEVFARNRTFLFLATLLQTCNVKKPSGQCLTALDPRNMMVGVVLQPQPYKVQFELRK</sequence>
<organism evidence="10 11">
    <name type="scientific">Crassostrea virginica</name>
    <name type="common">Eastern oyster</name>
    <dbReference type="NCBI Taxonomy" id="6565"/>
    <lineage>
        <taxon>Eukaryota</taxon>
        <taxon>Metazoa</taxon>
        <taxon>Spiralia</taxon>
        <taxon>Lophotrochozoa</taxon>
        <taxon>Mollusca</taxon>
        <taxon>Bivalvia</taxon>
        <taxon>Autobranchia</taxon>
        <taxon>Pteriomorphia</taxon>
        <taxon>Ostreida</taxon>
        <taxon>Ostreoidea</taxon>
        <taxon>Ostreidae</taxon>
        <taxon>Crassostrea</taxon>
    </lineage>
</organism>
<protein>
    <submittedName>
        <fullName evidence="11">Cytochrome P450 2D3-like</fullName>
    </submittedName>
</protein>
<evidence type="ECO:0000313" key="11">
    <source>
        <dbReference type="RefSeq" id="XP_022290916.1"/>
    </source>
</evidence>
<evidence type="ECO:0000256" key="1">
    <source>
        <dbReference type="ARBA" id="ARBA00010617"/>
    </source>
</evidence>
<evidence type="ECO:0000256" key="3">
    <source>
        <dbReference type="ARBA" id="ARBA00022723"/>
    </source>
</evidence>
<dbReference type="GeneID" id="111102456"/>
<keyword evidence="3 7" id="KW-0479">Metal-binding</keyword>
<dbReference type="SUPFAM" id="SSF48264">
    <property type="entry name" value="Cytochrome P450"/>
    <property type="match status" value="1"/>
</dbReference>
<comment type="cofactor">
    <cofactor evidence="7">
        <name>heme</name>
        <dbReference type="ChEBI" id="CHEBI:30413"/>
    </cofactor>
</comment>
<dbReference type="PROSITE" id="PS00086">
    <property type="entry name" value="CYTOCHROME_P450"/>
    <property type="match status" value="1"/>
</dbReference>
<evidence type="ECO:0000256" key="8">
    <source>
        <dbReference type="RuleBase" id="RU000461"/>
    </source>
</evidence>
<dbReference type="PANTHER" id="PTHR24289:SF20">
    <property type="entry name" value="STEROID 17-ALPHA-HYDROXYLASE_17,20 LYASE"/>
    <property type="match status" value="1"/>
</dbReference>
<dbReference type="InterPro" id="IPR001128">
    <property type="entry name" value="Cyt_P450"/>
</dbReference>
<dbReference type="InterPro" id="IPR002401">
    <property type="entry name" value="Cyt_P450_E_grp-I"/>
</dbReference>